<dbReference type="InterPro" id="IPR016147">
    <property type="entry name" value="Pili_assmbl_chaperone_N"/>
</dbReference>
<keyword evidence="4" id="KW-0574">Periplasm</keyword>
<dbReference type="SUPFAM" id="SSF49584">
    <property type="entry name" value="Periplasmic chaperone C-domain"/>
    <property type="match status" value="1"/>
</dbReference>
<dbReference type="PANTHER" id="PTHR30251:SF3">
    <property type="entry name" value="FIMBRIAL CHAPARONE PROTEIN"/>
    <property type="match status" value="1"/>
</dbReference>
<sequence length="263" mass="28519">MLHSVFAAARALCRPIFLSQSLCAQVGSEVMVKRFLKSCLLIGFFLPAVLFADGMRPDTTVIVLHEAEGEVSINVTNTDSSPALLHSVIEDVPEDTEQLIVVTPPVTRVDAGERQMVRFLSIGTEPLKTQRLKRVSFEGIPQAQPGSGATIGISLRQNLPLILHPKGLPKNDAPWELLTWHLQANVLSVRNDSPYVVRLAADVRLNPQRVTASLARTYVLPGEVLQVALDKPVPGATSVTLEPATVYGFAVDSYDALLITNAP</sequence>
<dbReference type="Gene3D" id="2.60.40.10">
    <property type="entry name" value="Immunoglobulins"/>
    <property type="match status" value="2"/>
</dbReference>
<dbReference type="GO" id="GO:0071555">
    <property type="term" value="P:cell wall organization"/>
    <property type="evidence" value="ECO:0007669"/>
    <property type="project" value="InterPro"/>
</dbReference>
<dbReference type="Proteomes" id="UP000061348">
    <property type="component" value="Unassembled WGS sequence"/>
</dbReference>
<accession>A0A120G8A2</accession>
<dbReference type="InterPro" id="IPR036316">
    <property type="entry name" value="Pili_assmbl_chap_C_dom_sf"/>
</dbReference>
<dbReference type="GO" id="GO:0030288">
    <property type="term" value="C:outer membrane-bounded periplasmic space"/>
    <property type="evidence" value="ECO:0007669"/>
    <property type="project" value="InterPro"/>
</dbReference>
<dbReference type="PANTHER" id="PTHR30251">
    <property type="entry name" value="PILUS ASSEMBLY CHAPERONE"/>
    <property type="match status" value="1"/>
</dbReference>
<evidence type="ECO:0000256" key="5">
    <source>
        <dbReference type="ARBA" id="ARBA00023186"/>
    </source>
</evidence>
<dbReference type="InterPro" id="IPR001829">
    <property type="entry name" value="Pili_assmbl_chaperone_bac"/>
</dbReference>
<evidence type="ECO:0000256" key="2">
    <source>
        <dbReference type="ARBA" id="ARBA00007399"/>
    </source>
</evidence>
<dbReference type="EMBL" id="LCYA01000052">
    <property type="protein sequence ID" value="KWV88524.1"/>
    <property type="molecule type" value="Genomic_DNA"/>
</dbReference>
<organism evidence="7 8">
    <name type="scientific">Pseudomonas fluorescens</name>
    <dbReference type="NCBI Taxonomy" id="294"/>
    <lineage>
        <taxon>Bacteria</taxon>
        <taxon>Pseudomonadati</taxon>
        <taxon>Pseudomonadota</taxon>
        <taxon>Gammaproteobacteria</taxon>
        <taxon>Pseudomonadales</taxon>
        <taxon>Pseudomonadaceae</taxon>
        <taxon>Pseudomonas</taxon>
    </lineage>
</organism>
<evidence type="ECO:0000313" key="7">
    <source>
        <dbReference type="EMBL" id="KWV88524.1"/>
    </source>
</evidence>
<protein>
    <submittedName>
        <fullName evidence="7">Putative fimbrial chaperone protein ElfD</fullName>
    </submittedName>
</protein>
<dbReference type="PATRIC" id="fig|294.194.peg.1595"/>
<evidence type="ECO:0000256" key="1">
    <source>
        <dbReference type="ARBA" id="ARBA00004418"/>
    </source>
</evidence>
<comment type="similarity">
    <text evidence="2">Belongs to the periplasmic pilus chaperone family.</text>
</comment>
<gene>
    <name evidence="7" type="primary">elfD</name>
    <name evidence="7" type="ORF">PFLmoz3_01419</name>
</gene>
<keyword evidence="3" id="KW-0732">Signal</keyword>
<feature type="domain" description="Pili assembly chaperone N-terminal" evidence="6">
    <location>
        <begin position="54"/>
        <end position="168"/>
    </location>
</feature>
<dbReference type="InterPro" id="IPR013783">
    <property type="entry name" value="Ig-like_fold"/>
</dbReference>
<comment type="subcellular location">
    <subcellularLocation>
        <location evidence="1">Periplasm</location>
    </subcellularLocation>
</comment>
<keyword evidence="5" id="KW-0143">Chaperone</keyword>
<dbReference type="NCBIfam" id="NF007392">
    <property type="entry name" value="PRK09918.1"/>
    <property type="match status" value="1"/>
</dbReference>
<dbReference type="Pfam" id="PF00345">
    <property type="entry name" value="PapD_N"/>
    <property type="match status" value="1"/>
</dbReference>
<evidence type="ECO:0000256" key="4">
    <source>
        <dbReference type="ARBA" id="ARBA00022764"/>
    </source>
</evidence>
<dbReference type="PRINTS" id="PR00969">
    <property type="entry name" value="CHAPERONPILI"/>
</dbReference>
<name>A0A120G8A2_PSEFL</name>
<dbReference type="AlphaFoldDB" id="A0A120G8A2"/>
<proteinExistence type="inferred from homology"/>
<dbReference type="InterPro" id="IPR008962">
    <property type="entry name" value="PapD-like_sf"/>
</dbReference>
<reference evidence="7 8" key="1">
    <citation type="submission" date="2015-05" db="EMBL/GenBank/DDBJ databases">
        <title>A genomic and transcriptomic approach to investigate the blue pigment phenotype in Pseudomonas fluorescens.</title>
        <authorList>
            <person name="Andreani N.A."/>
            <person name="Cardazzo B."/>
        </authorList>
    </citation>
    <scope>NUCLEOTIDE SEQUENCE [LARGE SCALE GENOMIC DNA]</scope>
    <source>
        <strain evidence="7 8">Ps_22</strain>
    </source>
</reference>
<comment type="caution">
    <text evidence="7">The sequence shown here is derived from an EMBL/GenBank/DDBJ whole genome shotgun (WGS) entry which is preliminary data.</text>
</comment>
<evidence type="ECO:0000256" key="3">
    <source>
        <dbReference type="ARBA" id="ARBA00022729"/>
    </source>
</evidence>
<evidence type="ECO:0000313" key="8">
    <source>
        <dbReference type="Proteomes" id="UP000061348"/>
    </source>
</evidence>
<dbReference type="SUPFAM" id="SSF49354">
    <property type="entry name" value="PapD-like"/>
    <property type="match status" value="1"/>
</dbReference>
<dbReference type="InterPro" id="IPR050643">
    <property type="entry name" value="Periplasmic_pilus_chap"/>
</dbReference>
<evidence type="ECO:0000259" key="6">
    <source>
        <dbReference type="Pfam" id="PF00345"/>
    </source>
</evidence>